<evidence type="ECO:0000313" key="2">
    <source>
        <dbReference type="EMBL" id="MFC6644696.1"/>
    </source>
</evidence>
<name>A0ABW1Z7Q1_9BACT</name>
<dbReference type="PRINTS" id="PR00038">
    <property type="entry name" value="HTHLUXR"/>
</dbReference>
<dbReference type="InterPro" id="IPR051015">
    <property type="entry name" value="EvgA-like"/>
</dbReference>
<dbReference type="PROSITE" id="PS50043">
    <property type="entry name" value="HTH_LUXR_2"/>
    <property type="match status" value="1"/>
</dbReference>
<evidence type="ECO:0000259" key="1">
    <source>
        <dbReference type="PROSITE" id="PS50043"/>
    </source>
</evidence>
<feature type="domain" description="HTH luxR-type" evidence="1">
    <location>
        <begin position="134"/>
        <end position="199"/>
    </location>
</feature>
<reference evidence="3" key="1">
    <citation type="journal article" date="2019" name="Int. J. Syst. Evol. Microbiol.">
        <title>The Global Catalogue of Microorganisms (GCM) 10K type strain sequencing project: providing services to taxonomists for standard genome sequencing and annotation.</title>
        <authorList>
            <consortium name="The Broad Institute Genomics Platform"/>
            <consortium name="The Broad Institute Genome Sequencing Center for Infectious Disease"/>
            <person name="Wu L."/>
            <person name="Ma J."/>
        </authorList>
    </citation>
    <scope>NUCLEOTIDE SEQUENCE [LARGE SCALE GENOMIC DNA]</scope>
    <source>
        <strain evidence="3">CGMCC 1.16026</strain>
    </source>
</reference>
<dbReference type="Proteomes" id="UP001596391">
    <property type="component" value="Unassembled WGS sequence"/>
</dbReference>
<dbReference type="InterPro" id="IPR000792">
    <property type="entry name" value="Tscrpt_reg_LuxR_C"/>
</dbReference>
<dbReference type="Pfam" id="PF00196">
    <property type="entry name" value="GerE"/>
    <property type="match status" value="1"/>
</dbReference>
<sequence>MQVVLADNQAIFRTGTSRVLALEDDIHVAAQCSDEERLKEAVGALRQSVVIFPSSISRDLHDLLDWIEQANSRSVMILEHGTDADESVLQRVEGVVLRSVAGPQLVECIHRVAAGERSVQRATIKPMPSPDRVGARVVQRLTPKELQIIALVTDGAKNKDIATQLNTKEQVVKNYLRSIYDKTGVSDRLELALYTVHHRALAEAIELAHPLRSKRA</sequence>
<dbReference type="InterPro" id="IPR016032">
    <property type="entry name" value="Sig_transdc_resp-reg_C-effctor"/>
</dbReference>
<dbReference type="CDD" id="cd06170">
    <property type="entry name" value="LuxR_C_like"/>
    <property type="match status" value="1"/>
</dbReference>
<dbReference type="PANTHER" id="PTHR45566">
    <property type="entry name" value="HTH-TYPE TRANSCRIPTIONAL REGULATOR YHJB-RELATED"/>
    <property type="match status" value="1"/>
</dbReference>
<evidence type="ECO:0000313" key="3">
    <source>
        <dbReference type="Proteomes" id="UP001596391"/>
    </source>
</evidence>
<dbReference type="SMART" id="SM00421">
    <property type="entry name" value="HTH_LUXR"/>
    <property type="match status" value="1"/>
</dbReference>
<dbReference type="Gene3D" id="3.40.50.2300">
    <property type="match status" value="1"/>
</dbReference>
<dbReference type="RefSeq" id="WP_263372748.1">
    <property type="nucleotide sequence ID" value="NZ_JAGSYD010000006.1"/>
</dbReference>
<proteinExistence type="predicted"/>
<comment type="caution">
    <text evidence="2">The sequence shown here is derived from an EMBL/GenBank/DDBJ whole genome shotgun (WGS) entry which is preliminary data.</text>
</comment>
<protein>
    <submittedName>
        <fullName evidence="2">Response regulator transcription factor</fullName>
    </submittedName>
</protein>
<accession>A0ABW1Z7Q1</accession>
<dbReference type="PANTHER" id="PTHR45566:SF2">
    <property type="entry name" value="NARL SUBFAMILY"/>
    <property type="match status" value="1"/>
</dbReference>
<dbReference type="SUPFAM" id="SSF46894">
    <property type="entry name" value="C-terminal effector domain of the bipartite response regulators"/>
    <property type="match status" value="1"/>
</dbReference>
<organism evidence="2 3">
    <name type="scientific">Granulicella cerasi</name>
    <dbReference type="NCBI Taxonomy" id="741063"/>
    <lineage>
        <taxon>Bacteria</taxon>
        <taxon>Pseudomonadati</taxon>
        <taxon>Acidobacteriota</taxon>
        <taxon>Terriglobia</taxon>
        <taxon>Terriglobales</taxon>
        <taxon>Acidobacteriaceae</taxon>
        <taxon>Granulicella</taxon>
    </lineage>
</organism>
<gene>
    <name evidence="2" type="ORF">ACFQBQ_03635</name>
</gene>
<dbReference type="EMBL" id="JBHSWI010000001">
    <property type="protein sequence ID" value="MFC6644696.1"/>
    <property type="molecule type" value="Genomic_DNA"/>
</dbReference>
<keyword evidence="3" id="KW-1185">Reference proteome</keyword>